<evidence type="ECO:0000313" key="1">
    <source>
        <dbReference type="EMBL" id="KAJ8737096.1"/>
    </source>
</evidence>
<proteinExistence type="predicted"/>
<dbReference type="EMBL" id="JARGEI010000001">
    <property type="protein sequence ID" value="KAJ8737096.1"/>
    <property type="molecule type" value="Genomic_DNA"/>
</dbReference>
<keyword evidence="2" id="KW-1185">Reference proteome</keyword>
<accession>A0AAD8E0H2</accession>
<protein>
    <submittedName>
        <fullName evidence="1">Uncharacterized protein</fullName>
    </submittedName>
</protein>
<sequence>MFACGVRRGVCLQMLVNIERESERCSVRDLVGFCTGPRVRFPHGKDVSWDRKGPKGNRTTEPPITSCHKILSLAQAGRQIIFLNIQKTQPSNRSSQYALEDYIK</sequence>
<reference evidence="1" key="1">
    <citation type="submission" date="2023-03" db="EMBL/GenBank/DDBJ databases">
        <title>Chromosome-level genomes of two armyworms, Mythimna separata and Mythimna loreyi, provide insights into the biosynthesis and reception of sex pheromones.</title>
        <authorList>
            <person name="Zhao H."/>
        </authorList>
    </citation>
    <scope>NUCLEOTIDE SEQUENCE</scope>
    <source>
        <strain evidence="1">BeijingLab</strain>
        <tissue evidence="1">Pupa</tissue>
    </source>
</reference>
<evidence type="ECO:0000313" key="2">
    <source>
        <dbReference type="Proteomes" id="UP001231518"/>
    </source>
</evidence>
<comment type="caution">
    <text evidence="1">The sequence shown here is derived from an EMBL/GenBank/DDBJ whole genome shotgun (WGS) entry which is preliminary data.</text>
</comment>
<dbReference type="AlphaFoldDB" id="A0AAD8E0H2"/>
<organism evidence="1 2">
    <name type="scientific">Mythimna separata</name>
    <name type="common">Oriental armyworm</name>
    <name type="synonym">Pseudaletia separata</name>
    <dbReference type="NCBI Taxonomy" id="271217"/>
    <lineage>
        <taxon>Eukaryota</taxon>
        <taxon>Metazoa</taxon>
        <taxon>Ecdysozoa</taxon>
        <taxon>Arthropoda</taxon>
        <taxon>Hexapoda</taxon>
        <taxon>Insecta</taxon>
        <taxon>Pterygota</taxon>
        <taxon>Neoptera</taxon>
        <taxon>Endopterygota</taxon>
        <taxon>Lepidoptera</taxon>
        <taxon>Glossata</taxon>
        <taxon>Ditrysia</taxon>
        <taxon>Noctuoidea</taxon>
        <taxon>Noctuidae</taxon>
        <taxon>Noctuinae</taxon>
        <taxon>Hadenini</taxon>
        <taxon>Mythimna</taxon>
    </lineage>
</organism>
<dbReference type="Proteomes" id="UP001231518">
    <property type="component" value="Chromosome 1"/>
</dbReference>
<name>A0AAD8E0H2_MYTSE</name>
<gene>
    <name evidence="1" type="ORF">PYW07_000367</name>
</gene>